<dbReference type="GO" id="GO:0004823">
    <property type="term" value="F:leucine-tRNA ligase activity"/>
    <property type="evidence" value="ECO:0007669"/>
    <property type="project" value="UniProtKB-EC"/>
</dbReference>
<dbReference type="FunFam" id="1.10.730.10:FF:000020">
    <property type="entry name" value="Leucine--tRNA ligase cytoplasmic"/>
    <property type="match status" value="1"/>
</dbReference>
<feature type="domain" description="Methionyl/Leucyl tRNA synthetase" evidence="13">
    <location>
        <begin position="691"/>
        <end position="779"/>
    </location>
</feature>
<evidence type="ECO:0000256" key="6">
    <source>
        <dbReference type="ARBA" id="ARBA00022917"/>
    </source>
</evidence>
<evidence type="ECO:0000256" key="9">
    <source>
        <dbReference type="ARBA" id="ARBA00047469"/>
    </source>
</evidence>
<dbReference type="InterPro" id="IPR055416">
    <property type="entry name" value="RBD_LARS1"/>
</dbReference>
<dbReference type="Proteomes" id="UP000594262">
    <property type="component" value="Unplaced"/>
</dbReference>
<dbReference type="Pfam" id="PF00133">
    <property type="entry name" value="tRNA-synt_1"/>
    <property type="match status" value="1"/>
</dbReference>
<dbReference type="GO" id="GO:0006429">
    <property type="term" value="P:leucyl-tRNA aminoacylation"/>
    <property type="evidence" value="ECO:0007669"/>
    <property type="project" value="InterPro"/>
</dbReference>
<keyword evidence="4 10" id="KW-0547">Nucleotide-binding</keyword>
<feature type="domain" description="Leucine--tRNA ligase RagD-binding" evidence="14">
    <location>
        <begin position="963"/>
        <end position="1035"/>
    </location>
</feature>
<evidence type="ECO:0000256" key="7">
    <source>
        <dbReference type="ARBA" id="ARBA00023146"/>
    </source>
</evidence>
<evidence type="ECO:0000256" key="1">
    <source>
        <dbReference type="ARBA" id="ARBA00005594"/>
    </source>
</evidence>
<accession>A0A7M5UI95</accession>
<keyword evidence="16" id="KW-1185">Reference proteome</keyword>
<keyword evidence="5 10" id="KW-0067">ATP-binding</keyword>
<dbReference type="Gene3D" id="3.90.740.10">
    <property type="entry name" value="Valyl/Leucyl/Isoleucyl-tRNA synthetase, editing domain"/>
    <property type="match status" value="1"/>
</dbReference>
<feature type="domain" description="Aminoacyl-tRNA synthetase class Ia" evidence="11">
    <location>
        <begin position="55"/>
        <end position="137"/>
    </location>
</feature>
<keyword evidence="7 10" id="KW-0030">Aminoacyl-tRNA synthetase</keyword>
<dbReference type="InterPro" id="IPR001412">
    <property type="entry name" value="aa-tRNA-synth_I_CS"/>
</dbReference>
<dbReference type="PANTHER" id="PTHR45794:SF1">
    <property type="entry name" value="LEUCINE--TRNA LIGASE, CYTOPLASMIC"/>
    <property type="match status" value="1"/>
</dbReference>
<comment type="catalytic activity">
    <reaction evidence="9">
        <text>tRNA(Leu) + L-leucine + ATP = L-leucyl-tRNA(Leu) + AMP + diphosphate</text>
        <dbReference type="Rhea" id="RHEA:11688"/>
        <dbReference type="Rhea" id="RHEA-COMP:9613"/>
        <dbReference type="Rhea" id="RHEA-COMP:9622"/>
        <dbReference type="ChEBI" id="CHEBI:30616"/>
        <dbReference type="ChEBI" id="CHEBI:33019"/>
        <dbReference type="ChEBI" id="CHEBI:57427"/>
        <dbReference type="ChEBI" id="CHEBI:78442"/>
        <dbReference type="ChEBI" id="CHEBI:78494"/>
        <dbReference type="ChEBI" id="CHEBI:456215"/>
        <dbReference type="EC" id="6.1.1.4"/>
    </reaction>
</comment>
<evidence type="ECO:0000259" key="12">
    <source>
        <dbReference type="Pfam" id="PF08264"/>
    </source>
</evidence>
<dbReference type="FunFam" id="3.90.740.10:FF:000001">
    <property type="entry name" value="Leucine--tRNA ligase, cytoplasmic"/>
    <property type="match status" value="1"/>
</dbReference>
<dbReference type="EC" id="6.1.1.4" evidence="2"/>
<evidence type="ECO:0000256" key="8">
    <source>
        <dbReference type="ARBA" id="ARBA00030520"/>
    </source>
</evidence>
<evidence type="ECO:0000259" key="13">
    <source>
        <dbReference type="Pfam" id="PF09334"/>
    </source>
</evidence>
<dbReference type="GO" id="GO:0005524">
    <property type="term" value="F:ATP binding"/>
    <property type="evidence" value="ECO:0007669"/>
    <property type="project" value="UniProtKB-KW"/>
</dbReference>
<keyword evidence="3 10" id="KW-0436">Ligase</keyword>
<dbReference type="InterPro" id="IPR015413">
    <property type="entry name" value="Methionyl/Leucyl_tRNA_Synth"/>
</dbReference>
<organism evidence="15 16">
    <name type="scientific">Clytia hemisphaerica</name>
    <dbReference type="NCBI Taxonomy" id="252671"/>
    <lineage>
        <taxon>Eukaryota</taxon>
        <taxon>Metazoa</taxon>
        <taxon>Cnidaria</taxon>
        <taxon>Hydrozoa</taxon>
        <taxon>Hydroidolina</taxon>
        <taxon>Leptothecata</taxon>
        <taxon>Obeliida</taxon>
        <taxon>Clytiidae</taxon>
        <taxon>Clytia</taxon>
    </lineage>
</organism>
<dbReference type="InterPro" id="IPR013155">
    <property type="entry name" value="M/V/L/I-tRNA-synth_anticd-bd"/>
</dbReference>
<evidence type="ECO:0000256" key="5">
    <source>
        <dbReference type="ARBA" id="ARBA00022840"/>
    </source>
</evidence>
<dbReference type="Gene3D" id="1.10.730.10">
    <property type="entry name" value="Isoleucyl-tRNA Synthetase, Domain 1"/>
    <property type="match status" value="1"/>
</dbReference>
<dbReference type="SUPFAM" id="SSF52374">
    <property type="entry name" value="Nucleotidylyl transferase"/>
    <property type="match status" value="1"/>
</dbReference>
<keyword evidence="6 10" id="KW-0648">Protein biosynthesis</keyword>
<dbReference type="FunFam" id="3.40.50.620:FF:000326">
    <property type="entry name" value="Leucine--tRNA ligase, cytoplasmic"/>
    <property type="match status" value="1"/>
</dbReference>
<dbReference type="CDD" id="cd07959">
    <property type="entry name" value="Anticodon_Ia_Leu_AEc"/>
    <property type="match status" value="1"/>
</dbReference>
<dbReference type="InterPro" id="IPR002300">
    <property type="entry name" value="aa-tRNA-synth_Ia"/>
</dbReference>
<dbReference type="SUPFAM" id="SSF50677">
    <property type="entry name" value="ValRS/IleRS/LeuRS editing domain"/>
    <property type="match status" value="1"/>
</dbReference>
<dbReference type="OrthoDB" id="10249672at2759"/>
<name>A0A7M5UI95_9CNID</name>
<dbReference type="Pfam" id="PF09334">
    <property type="entry name" value="tRNA-synt_1g"/>
    <property type="match status" value="1"/>
</dbReference>
<dbReference type="AlphaFoldDB" id="A0A7M5UI95"/>
<dbReference type="Pfam" id="PF24810">
    <property type="entry name" value="RBD_LARS1"/>
    <property type="match status" value="1"/>
</dbReference>
<dbReference type="InterPro" id="IPR014729">
    <property type="entry name" value="Rossmann-like_a/b/a_fold"/>
</dbReference>
<dbReference type="InterPro" id="IPR004493">
    <property type="entry name" value="Leu-tRNA-synth_Ia_arc/euk"/>
</dbReference>
<dbReference type="Gene3D" id="3.40.50.620">
    <property type="entry name" value="HUPs"/>
    <property type="match status" value="1"/>
</dbReference>
<evidence type="ECO:0000256" key="4">
    <source>
        <dbReference type="ARBA" id="ARBA00022741"/>
    </source>
</evidence>
<reference evidence="15" key="1">
    <citation type="submission" date="2021-01" db="UniProtKB">
        <authorList>
            <consortium name="EnsemblMetazoa"/>
        </authorList>
    </citation>
    <scope>IDENTIFICATION</scope>
</reference>
<dbReference type="InterPro" id="IPR009008">
    <property type="entry name" value="Val/Leu/Ile-tRNA-synth_edit"/>
</dbReference>
<evidence type="ECO:0000256" key="10">
    <source>
        <dbReference type="RuleBase" id="RU363035"/>
    </source>
</evidence>
<comment type="similarity">
    <text evidence="1 10">Belongs to the class-I aminoacyl-tRNA synthetase family.</text>
</comment>
<dbReference type="SUPFAM" id="SSF47323">
    <property type="entry name" value="Anticodon-binding domain of a subclass of class I aminoacyl-tRNA synthetases"/>
    <property type="match status" value="1"/>
</dbReference>
<dbReference type="PANTHER" id="PTHR45794">
    <property type="entry name" value="LEUCYL-TRNA SYNTHETASE"/>
    <property type="match status" value="1"/>
</dbReference>
<evidence type="ECO:0000313" key="16">
    <source>
        <dbReference type="Proteomes" id="UP000594262"/>
    </source>
</evidence>
<dbReference type="GeneID" id="136805086"/>
<evidence type="ECO:0000256" key="3">
    <source>
        <dbReference type="ARBA" id="ARBA00022598"/>
    </source>
</evidence>
<evidence type="ECO:0000259" key="11">
    <source>
        <dbReference type="Pfam" id="PF00133"/>
    </source>
</evidence>
<dbReference type="PROSITE" id="PS00178">
    <property type="entry name" value="AA_TRNA_LIGASE_I"/>
    <property type="match status" value="1"/>
</dbReference>
<feature type="domain" description="Methionyl/Valyl/Leucyl/Isoleucyl-tRNA synthetase anticodon-binding" evidence="12">
    <location>
        <begin position="815"/>
        <end position="938"/>
    </location>
</feature>
<dbReference type="NCBIfam" id="NF008957">
    <property type="entry name" value="PRK12300.1"/>
    <property type="match status" value="1"/>
</dbReference>
<evidence type="ECO:0000256" key="2">
    <source>
        <dbReference type="ARBA" id="ARBA00013164"/>
    </source>
</evidence>
<proteinExistence type="inferred from homology"/>
<dbReference type="Pfam" id="PF08264">
    <property type="entry name" value="Anticodon_1"/>
    <property type="match status" value="1"/>
</dbReference>
<sequence>MILRFFKNWENLHTVVLRIKPNIQGRNFTTTKMTEQLERKSNVKVNSLLEIEQNVQKKWYDAKIFEENAPQSNEESTGKYMVTFPYPYMNGKLHLGHTFTISKCEFAVGYQRLKGKKCLFPFGFHCTGMPIKACADKLKREMELFGCPPTFPSGDEKKDTTNMKSKVAAKTGGLTYQWQIMQALDIPDEEIKSFADTAHWLKYFPPIATEDLKAMGLKVDWRRSFITTDANPYYDSFARWHFKKLKEAGKVKFGKRYTIFSAKDGQPCMDHDRLSGEGVAPQEYTLIKMKVAAPLPEKLSSLEGKDIYLIAATLRPETMYGQTNCWVHPDLPYIAFESSKDNEILISTRRAAKNMAYQGLTKEENKVNIVLELVGQDIMGVALNAPLTAHNVIYTLPMLTIKEDKGTGVVTSVPSDAPDDYAALRDLKNKQPFRAKYNIADEMVLPYEPIPIIDVPELGNLPAIVACDKFKVNSQNDKIQLADAKELTYKKGFYEGVMLVEELKGLKVQDVKKQVQDKMVAEGQAIIYMEPEKKVVSRSGDECIVSKCDQWYLDYGEESWKAEAKKLLGMMETYGDETRHNFLATLDWLQEHACSRSFGLGSKIPWDEKYLIESLSDSTIYMAYYTIAHFLQGSIYGRDTGLANASAAQMTDEVWDYIFLKEVDEIPTTDIDHEILRKMKAEFEFWYPLDLRVSGKDLIPNHLTYFLYNHVAVWNNKEEKWPKGVRANGHLLLNSMKMSKSTGNFLTLKSAIGKFSADGMRLALADAGDTIEDANFVEKTADSGLLRLYTLIEWVKEMIELKESLRSGPMNDFNDQVFLSEINLTINKTEEAFEKMQFREGLKSGLYEFQTVRDKYRELSIDGMHIDVVMKYIEVQALLLSPICPHVSEHIWSLLGKPGSIMNASWPVSGDIDHGLLTCSQYLMECARDFRLRLKNMIAAANKKKGKNPSVEVGKPTQGVVYVAKEYPPWQQVVLKTLREMYTQNNNTFPENKEIMNALKTNADVKKHMKKLMPFVAHLKTRVATEGVSAMDLSVSFDETTVLMDNLTYLLKSIELENIEIKPSTEAEAKVQEECAPGKPYSIFKS</sequence>
<evidence type="ECO:0000313" key="15">
    <source>
        <dbReference type="EnsemblMetazoa" id="CLYHEMP010849.1"/>
    </source>
</evidence>
<protein>
    <recommendedName>
        <fullName evidence="2">leucine--tRNA ligase</fullName>
        <ecNumber evidence="2">6.1.1.4</ecNumber>
    </recommendedName>
    <alternativeName>
        <fullName evidence="8">Leucyl-tRNA synthetase</fullName>
    </alternativeName>
</protein>
<dbReference type="InterPro" id="IPR009080">
    <property type="entry name" value="tRNAsynth_Ia_anticodon-bd"/>
</dbReference>
<dbReference type="NCBIfam" id="TIGR00395">
    <property type="entry name" value="leuS_arch"/>
    <property type="match status" value="1"/>
</dbReference>
<evidence type="ECO:0000259" key="14">
    <source>
        <dbReference type="Pfam" id="PF24810"/>
    </source>
</evidence>
<dbReference type="GO" id="GO:0002161">
    <property type="term" value="F:aminoacyl-tRNA deacylase activity"/>
    <property type="evidence" value="ECO:0007669"/>
    <property type="project" value="InterPro"/>
</dbReference>
<dbReference type="EnsemblMetazoa" id="CLYHEMT010849.1">
    <property type="protein sequence ID" value="CLYHEMP010849.1"/>
    <property type="gene ID" value="CLYHEMG010849"/>
</dbReference>
<dbReference type="RefSeq" id="XP_066917751.1">
    <property type="nucleotide sequence ID" value="XM_067061650.1"/>
</dbReference>